<dbReference type="RefSeq" id="WP_084099296.1">
    <property type="nucleotide sequence ID" value="NZ_FWXK01000006.1"/>
</dbReference>
<feature type="domain" description="Rad50/SbcC-type AAA" evidence="6">
    <location>
        <begin position="6"/>
        <end position="302"/>
    </location>
</feature>
<evidence type="ECO:0000256" key="4">
    <source>
        <dbReference type="SAM" id="Coils"/>
    </source>
</evidence>
<evidence type="ECO:0000256" key="1">
    <source>
        <dbReference type="ARBA" id="ARBA00006930"/>
    </source>
</evidence>
<reference evidence="8" key="1">
    <citation type="submission" date="2017-04" db="EMBL/GenBank/DDBJ databases">
        <authorList>
            <person name="Varghese N."/>
            <person name="Submissions S."/>
        </authorList>
    </citation>
    <scope>NUCLEOTIDE SEQUENCE [LARGE SCALE GENOMIC DNA]</scope>
    <source>
        <strain evidence="8">DSM 21500</strain>
    </source>
</reference>
<protein>
    <recommendedName>
        <fullName evidence="3">Nuclease SbcCD subunit C</fullName>
    </recommendedName>
</protein>
<evidence type="ECO:0000256" key="3">
    <source>
        <dbReference type="ARBA" id="ARBA00013368"/>
    </source>
</evidence>
<dbReference type="PANTHER" id="PTHR32114">
    <property type="entry name" value="ABC TRANSPORTER ABCH.3"/>
    <property type="match status" value="1"/>
</dbReference>
<evidence type="ECO:0000259" key="6">
    <source>
        <dbReference type="Pfam" id="PF13476"/>
    </source>
</evidence>
<keyword evidence="7" id="KW-0378">Hydrolase</keyword>
<accession>A0A1W1Z7S1</accession>
<evidence type="ECO:0000256" key="5">
    <source>
        <dbReference type="SAM" id="MobiDB-lite"/>
    </source>
</evidence>
<dbReference type="EMBL" id="FWXK01000006">
    <property type="protein sequence ID" value="SMC44416.1"/>
    <property type="molecule type" value="Genomic_DNA"/>
</dbReference>
<evidence type="ECO:0000256" key="2">
    <source>
        <dbReference type="ARBA" id="ARBA00011322"/>
    </source>
</evidence>
<feature type="region of interest" description="Disordered" evidence="5">
    <location>
        <begin position="404"/>
        <end position="426"/>
    </location>
</feature>
<dbReference type="Pfam" id="PF13558">
    <property type="entry name" value="SbcC_Walker_B"/>
    <property type="match status" value="1"/>
</dbReference>
<comment type="similarity">
    <text evidence="1">Belongs to the SMC family. SbcC subfamily.</text>
</comment>
<dbReference type="GO" id="GO:0006302">
    <property type="term" value="P:double-strand break repair"/>
    <property type="evidence" value="ECO:0007669"/>
    <property type="project" value="InterPro"/>
</dbReference>
<keyword evidence="8" id="KW-1185">Reference proteome</keyword>
<dbReference type="GO" id="GO:0004527">
    <property type="term" value="F:exonuclease activity"/>
    <property type="evidence" value="ECO:0007669"/>
    <property type="project" value="UniProtKB-KW"/>
</dbReference>
<organism evidence="7 8">
    <name type="scientific">Aerococcus suis</name>
    <dbReference type="NCBI Taxonomy" id="371602"/>
    <lineage>
        <taxon>Bacteria</taxon>
        <taxon>Bacillati</taxon>
        <taxon>Bacillota</taxon>
        <taxon>Bacilli</taxon>
        <taxon>Lactobacillales</taxon>
        <taxon>Aerococcaceae</taxon>
        <taxon>Aerococcus</taxon>
    </lineage>
</organism>
<name>A0A1W1Z7S1_9LACT</name>
<dbReference type="InterPro" id="IPR038729">
    <property type="entry name" value="Rad50/SbcC_AAA"/>
</dbReference>
<dbReference type="GO" id="GO:0016887">
    <property type="term" value="F:ATP hydrolysis activity"/>
    <property type="evidence" value="ECO:0007669"/>
    <property type="project" value="InterPro"/>
</dbReference>
<feature type="coiled-coil region" evidence="4">
    <location>
        <begin position="535"/>
        <end position="605"/>
    </location>
</feature>
<dbReference type="Gene3D" id="3.40.50.300">
    <property type="entry name" value="P-loop containing nucleotide triphosphate hydrolases"/>
    <property type="match status" value="2"/>
</dbReference>
<dbReference type="OrthoDB" id="9795626at2"/>
<dbReference type="AlphaFoldDB" id="A0A1W1Z7S1"/>
<keyword evidence="7" id="KW-0269">Exonuclease</keyword>
<dbReference type="SUPFAM" id="SSF52540">
    <property type="entry name" value="P-loop containing nucleoside triphosphate hydrolases"/>
    <property type="match status" value="1"/>
</dbReference>
<sequence>MRPLILEMEAFGPYFEHTVIDFSVLSQQQLFLITGPTGGGKTTIFDAIVYALYGKTSGETRSEKELKSQYADETVRAYAKLTFTVQGETYHIRRDLPQTYVNKKGKISQLTVKPTLVGPNNEWIGKKEVNAKVIELLGLDDKQFRQIVMLPQGEFKELLVADSAQKQTILATLFQTEPYQRFEEAVKERTKTFNTDLRTAKQQLSQSGKQLTEYLPTFENDEILDAIDQVDNGGLERAIESKQTKYKHDLIQLREEIQQQTKQQNDLKTERDLLKEQEELKKIAQQLEEEQPVIDHYQQKLEQLAATDDYYQLLKAADKLQTQEQDWERKNSEWHSENEAYQALTKEFKDFKTKWQPAIDQLPKWQEQSQTLKQALQTWENYHQQLSEWQELVTRIKSETEKQTQQKEALQAADEQVQQKDKERQHVEKTMPNYQQLSQQMQNWQTNDNRWKQEKADYDEAKKGKQAIEEQETRFLKLHQDYQRDQQAFQQIERQYYNHLAGILADELVDGEPCMVCGSPTHPNPARMSNDDVSKETMEERREQLNQQQISVETTANSLNRLKNEYTQSLETAHQEDLLSWKQSLDKKETELSEEKARLTKREADWAKQNQTLKVLTTDLESAKQHQQMTQVSYERIEERLNSLHNEESRAQHKLEEIKSNISDSSEEEITQALTAIHQKMTEANTKQDEKQQYQEQLTSQKARLDANKETLKENKETLLNERKVNQEMIAAQDVTLSEALVREIHQMSSQEINQKREIINQFNNKHYAYKQQLARNQQALTQYHSGLSLTEINDKITSIEGHIEQLTEQREALISEQANFNQLQETFNRYWETYQRTETEFGDMDLINRVARGLDSQLGRLSFQTYVLSRYLENILLFANDRLLAMTQNRYEFRRVSELSGSNTAQGLDLNVYDYQIGEERSVKTLSGGESFKASLALALGLSDVIQNYSGGVHVDTLFIDEGFGTLDNESLQSAIDTLIDLQASSGRLIGIISHVEELKNQIPTHLEITTTMSGSHAHFTGIEES</sequence>
<keyword evidence="4" id="KW-0175">Coiled coil</keyword>
<keyword evidence="7" id="KW-0540">Nuclease</keyword>
<gene>
    <name evidence="7" type="ORF">SAMN04487984_1176</name>
</gene>
<evidence type="ECO:0000313" key="8">
    <source>
        <dbReference type="Proteomes" id="UP000243884"/>
    </source>
</evidence>
<feature type="compositionally biased region" description="Basic and acidic residues" evidence="5">
    <location>
        <begin position="417"/>
        <end position="426"/>
    </location>
</feature>
<comment type="subunit">
    <text evidence="2">Heterodimer of SbcC and SbcD.</text>
</comment>
<feature type="coiled-coil region" evidence="4">
    <location>
        <begin position="243"/>
        <end position="290"/>
    </location>
</feature>
<dbReference type="InterPro" id="IPR027417">
    <property type="entry name" value="P-loop_NTPase"/>
</dbReference>
<proteinExistence type="inferred from homology"/>
<dbReference type="Pfam" id="PF13476">
    <property type="entry name" value="AAA_23"/>
    <property type="match status" value="1"/>
</dbReference>
<dbReference type="Proteomes" id="UP000243884">
    <property type="component" value="Unassembled WGS sequence"/>
</dbReference>
<feature type="coiled-coil region" evidence="4">
    <location>
        <begin position="634"/>
        <end position="729"/>
    </location>
</feature>
<feature type="coiled-coil region" evidence="4">
    <location>
        <begin position="790"/>
        <end position="824"/>
    </location>
</feature>
<dbReference type="STRING" id="371602.SAMN04487984_1176"/>
<evidence type="ECO:0000313" key="7">
    <source>
        <dbReference type="EMBL" id="SMC44416.1"/>
    </source>
</evidence>
<dbReference type="PANTHER" id="PTHR32114:SF2">
    <property type="entry name" value="ABC TRANSPORTER ABCH.3"/>
    <property type="match status" value="1"/>
</dbReference>